<organism evidence="5 6">
    <name type="scientific">Protofrankia coriariae</name>
    <dbReference type="NCBI Taxonomy" id="1562887"/>
    <lineage>
        <taxon>Bacteria</taxon>
        <taxon>Bacillati</taxon>
        <taxon>Actinomycetota</taxon>
        <taxon>Actinomycetes</taxon>
        <taxon>Frankiales</taxon>
        <taxon>Frankiaceae</taxon>
        <taxon>Protofrankia</taxon>
    </lineage>
</organism>
<comment type="similarity">
    <text evidence="1">Belongs to the ATP-dependent AMP-binding enzyme family.</text>
</comment>
<sequence>MMFTTVTDRYSHDDIATYYATGVWRAETLFDVLEAQASQQPDKVFVTDNSASLSYQELRDTGLRLAASLRRLGVGRGDRVSVQLPNWTEFVQVVVALSRLGAIAIPIMPIYRNEEVGYILRDGGVRLAVTSEKFRNFDYLDMYTKLQADSPSLEKIVVVRGSSSDERDTVIPFESLLAATGPVPTAEELGAGVGADDPFVIVYSSGTTSNPKGCLHTFNTFAGGSRLLGKGLGYRQSDVQFGPSPITHTTGFITSLLIPLIHGAASHLMDVWEPRAGLQQIGKFRCTVSVTATTFLQMLIDVYDPDQHDSSSLRIWVSAGAPIPGSFVERARDLLPNCQILSLYGRTENAVSTMCTVEDDPTRSITSDGSALPGTSIRIVDEAGHEVPRGQEGDIAFRGPSHMLEYINNPPETAALFTPDGYSRSGDLGVMDADGYVRVTGRLKDIVIRGGMNISVRQVEDLLTAHPAIGDVAVVGMPDERLGERLCGYLVLAAGHEPLTLEDVRAYLLGRGLAIQKVPERLEIVSRLPMTATGKVQKHVLRADIAEKLRAEKLGA</sequence>
<dbReference type="Pfam" id="PF13193">
    <property type="entry name" value="AMP-binding_C"/>
    <property type="match status" value="1"/>
</dbReference>
<dbReference type="Pfam" id="PF00501">
    <property type="entry name" value="AMP-binding"/>
    <property type="match status" value="1"/>
</dbReference>
<name>A0ABR5F3H2_9ACTN</name>
<evidence type="ECO:0000259" key="3">
    <source>
        <dbReference type="Pfam" id="PF00501"/>
    </source>
</evidence>
<comment type="caution">
    <text evidence="5">The sequence shown here is derived from an EMBL/GenBank/DDBJ whole genome shotgun (WGS) entry which is preliminary data.</text>
</comment>
<dbReference type="InterPro" id="IPR045851">
    <property type="entry name" value="AMP-bd_C_sf"/>
</dbReference>
<evidence type="ECO:0000256" key="2">
    <source>
        <dbReference type="ARBA" id="ARBA00022598"/>
    </source>
</evidence>
<dbReference type="GO" id="GO:0016874">
    <property type="term" value="F:ligase activity"/>
    <property type="evidence" value="ECO:0007669"/>
    <property type="project" value="UniProtKB-KW"/>
</dbReference>
<keyword evidence="2 5" id="KW-0436">Ligase</keyword>
<dbReference type="Gene3D" id="3.30.300.30">
    <property type="match status" value="1"/>
</dbReference>
<dbReference type="Proteomes" id="UP000035425">
    <property type="component" value="Unassembled WGS sequence"/>
</dbReference>
<dbReference type="InterPro" id="IPR025110">
    <property type="entry name" value="AMP-bd_C"/>
</dbReference>
<dbReference type="EMBL" id="JWIO01000017">
    <property type="protein sequence ID" value="KLL11282.1"/>
    <property type="molecule type" value="Genomic_DNA"/>
</dbReference>
<dbReference type="InterPro" id="IPR000873">
    <property type="entry name" value="AMP-dep_synth/lig_dom"/>
</dbReference>
<accession>A0ABR5F3H2</accession>
<dbReference type="RefSeq" id="WP_047223276.1">
    <property type="nucleotide sequence ID" value="NZ_JWIO01000017.1"/>
</dbReference>
<dbReference type="InterPro" id="IPR042099">
    <property type="entry name" value="ANL_N_sf"/>
</dbReference>
<proteinExistence type="inferred from homology"/>
<evidence type="ECO:0000259" key="4">
    <source>
        <dbReference type="Pfam" id="PF13193"/>
    </source>
</evidence>
<evidence type="ECO:0000313" key="6">
    <source>
        <dbReference type="Proteomes" id="UP000035425"/>
    </source>
</evidence>
<dbReference type="SUPFAM" id="SSF56801">
    <property type="entry name" value="Acetyl-CoA synthetase-like"/>
    <property type="match status" value="1"/>
</dbReference>
<evidence type="ECO:0000256" key="1">
    <source>
        <dbReference type="ARBA" id="ARBA00006432"/>
    </source>
</evidence>
<protein>
    <submittedName>
        <fullName evidence="5">Fatty-acid--CoA ligase</fullName>
    </submittedName>
</protein>
<dbReference type="PANTHER" id="PTHR43201">
    <property type="entry name" value="ACYL-COA SYNTHETASE"/>
    <property type="match status" value="1"/>
</dbReference>
<feature type="domain" description="AMP-binding enzyme C-terminal" evidence="4">
    <location>
        <begin position="458"/>
        <end position="535"/>
    </location>
</feature>
<keyword evidence="6" id="KW-1185">Reference proteome</keyword>
<dbReference type="PROSITE" id="PS00455">
    <property type="entry name" value="AMP_BINDING"/>
    <property type="match status" value="1"/>
</dbReference>
<feature type="domain" description="AMP-dependent synthetase/ligase" evidence="3">
    <location>
        <begin position="33"/>
        <end position="406"/>
    </location>
</feature>
<reference evidence="5 6" key="1">
    <citation type="submission" date="2014-12" db="EMBL/GenBank/DDBJ databases">
        <title>Frankia sp. BMG5.1 draft genome.</title>
        <authorList>
            <person name="Gtari M."/>
            <person name="Ghodhbane-Gtari F."/>
            <person name="Nouioui I."/>
            <person name="Ktari A."/>
            <person name="Hezbri K."/>
            <person name="Mimouni W."/>
            <person name="Sbissi I."/>
            <person name="Ayari A."/>
            <person name="Yamanaka T."/>
            <person name="Normand P."/>
            <person name="Tisa L.S."/>
            <person name="Boudabous A."/>
        </authorList>
    </citation>
    <scope>NUCLEOTIDE SEQUENCE [LARGE SCALE GENOMIC DNA]</scope>
    <source>
        <strain evidence="5 6">BMG5.1</strain>
    </source>
</reference>
<gene>
    <name evidence="5" type="ORF">FrCorBMG51_12850</name>
</gene>
<dbReference type="Gene3D" id="3.40.50.12780">
    <property type="entry name" value="N-terminal domain of ligase-like"/>
    <property type="match status" value="1"/>
</dbReference>
<dbReference type="PANTHER" id="PTHR43201:SF5">
    <property type="entry name" value="MEDIUM-CHAIN ACYL-COA LIGASE ACSF2, MITOCHONDRIAL"/>
    <property type="match status" value="1"/>
</dbReference>
<dbReference type="InterPro" id="IPR020845">
    <property type="entry name" value="AMP-binding_CS"/>
</dbReference>
<evidence type="ECO:0000313" key="5">
    <source>
        <dbReference type="EMBL" id="KLL11282.1"/>
    </source>
</evidence>